<proteinExistence type="predicted"/>
<evidence type="ECO:0000313" key="1">
    <source>
        <dbReference type="EMBL" id="GFS78121.1"/>
    </source>
</evidence>
<gene>
    <name evidence="1" type="ORF">NPIL_213581</name>
</gene>
<protein>
    <submittedName>
        <fullName evidence="1">Uncharacterized protein</fullName>
    </submittedName>
</protein>
<comment type="caution">
    <text evidence="1">The sequence shown here is derived from an EMBL/GenBank/DDBJ whole genome shotgun (WGS) entry which is preliminary data.</text>
</comment>
<organism evidence="1 2">
    <name type="scientific">Nephila pilipes</name>
    <name type="common">Giant wood spider</name>
    <name type="synonym">Nephila maculata</name>
    <dbReference type="NCBI Taxonomy" id="299642"/>
    <lineage>
        <taxon>Eukaryota</taxon>
        <taxon>Metazoa</taxon>
        <taxon>Ecdysozoa</taxon>
        <taxon>Arthropoda</taxon>
        <taxon>Chelicerata</taxon>
        <taxon>Arachnida</taxon>
        <taxon>Araneae</taxon>
        <taxon>Araneomorphae</taxon>
        <taxon>Entelegynae</taxon>
        <taxon>Araneoidea</taxon>
        <taxon>Nephilidae</taxon>
        <taxon>Nephila</taxon>
    </lineage>
</organism>
<evidence type="ECO:0000313" key="2">
    <source>
        <dbReference type="Proteomes" id="UP000887013"/>
    </source>
</evidence>
<keyword evidence="2" id="KW-1185">Reference proteome</keyword>
<accession>A0A8X6T6V8</accession>
<dbReference type="Proteomes" id="UP000887013">
    <property type="component" value="Unassembled WGS sequence"/>
</dbReference>
<sequence length="109" mass="12475">MQRKPTDKQSPFSGSAFMKKSLPTLQYPLPINGVRSKLSVSPHPNRMRNPNYTSDVYLSLRSRVTQNLPTDKILFSNQADHAMRNLKWHLLDATAHRGIVLKSLCSQNW</sequence>
<name>A0A8X6T6V8_NEPPI</name>
<reference evidence="1" key="1">
    <citation type="submission" date="2020-08" db="EMBL/GenBank/DDBJ databases">
        <title>Multicomponent nature underlies the extraordinary mechanical properties of spider dragline silk.</title>
        <authorList>
            <person name="Kono N."/>
            <person name="Nakamura H."/>
            <person name="Mori M."/>
            <person name="Yoshida Y."/>
            <person name="Ohtoshi R."/>
            <person name="Malay A.D."/>
            <person name="Moran D.A.P."/>
            <person name="Tomita M."/>
            <person name="Numata K."/>
            <person name="Arakawa K."/>
        </authorList>
    </citation>
    <scope>NUCLEOTIDE SEQUENCE</scope>
</reference>
<dbReference type="EMBL" id="BMAW01002351">
    <property type="protein sequence ID" value="GFS78121.1"/>
    <property type="molecule type" value="Genomic_DNA"/>
</dbReference>
<dbReference type="AlphaFoldDB" id="A0A8X6T6V8"/>